<evidence type="ECO:0000313" key="2">
    <source>
        <dbReference type="EMBL" id="RFU37118.1"/>
    </source>
</evidence>
<keyword evidence="1" id="KW-1133">Transmembrane helix</keyword>
<dbReference type="EMBL" id="QURH01001005">
    <property type="protein sequence ID" value="RFU37118.1"/>
    <property type="molecule type" value="Genomic_DNA"/>
</dbReference>
<dbReference type="Proteomes" id="UP000261811">
    <property type="component" value="Unassembled WGS sequence"/>
</dbReference>
<keyword evidence="1" id="KW-0472">Membrane</keyword>
<comment type="caution">
    <text evidence="2">The sequence shown here is derived from an EMBL/GenBank/DDBJ whole genome shotgun (WGS) entry which is preliminary data.</text>
</comment>
<keyword evidence="1" id="KW-0812">Transmembrane</keyword>
<dbReference type="Pfam" id="PF14017">
    <property type="entry name" value="DUF4233"/>
    <property type="match status" value="1"/>
</dbReference>
<name>A0A372JCK6_9ACTN</name>
<proteinExistence type="predicted"/>
<evidence type="ECO:0000256" key="1">
    <source>
        <dbReference type="SAM" id="Phobius"/>
    </source>
</evidence>
<gene>
    <name evidence="2" type="ORF">DZF91_34535</name>
</gene>
<reference evidence="2 3" key="1">
    <citation type="submission" date="2018-08" db="EMBL/GenBank/DDBJ databases">
        <title>Actinomadura jelena sp. nov., a novel Actinomycete isolated from soil in Chad.</title>
        <authorList>
            <person name="Shi L."/>
        </authorList>
    </citation>
    <scope>NUCLEOTIDE SEQUENCE [LARGE SCALE GENOMIC DNA]</scope>
    <source>
        <strain evidence="2 3">NEAU-G17</strain>
    </source>
</reference>
<protein>
    <submittedName>
        <fullName evidence="2">DUF4233 domain-containing protein</fullName>
    </submittedName>
</protein>
<sequence length="108" mass="11464">MNPERRLYSTVLACEAIVIGLAIPVAISVQKVDASVAGWVGGTLAVLCLLACGVMGRPWGFAVGTVLQVLVLLTGFMVPMMFILGVLFGALWGTAFWLGRQAEKARAR</sequence>
<dbReference type="RefSeq" id="WP_117361242.1">
    <property type="nucleotide sequence ID" value="NZ_QURH01001005.1"/>
</dbReference>
<keyword evidence="3" id="KW-1185">Reference proteome</keyword>
<feature type="transmembrane region" description="Helical" evidence="1">
    <location>
        <begin position="76"/>
        <end position="98"/>
    </location>
</feature>
<dbReference type="InterPro" id="IPR025327">
    <property type="entry name" value="DUF4233"/>
</dbReference>
<organism evidence="2 3">
    <name type="scientific">Actinomadura logoneensis</name>
    <dbReference type="NCBI Taxonomy" id="2293572"/>
    <lineage>
        <taxon>Bacteria</taxon>
        <taxon>Bacillati</taxon>
        <taxon>Actinomycetota</taxon>
        <taxon>Actinomycetes</taxon>
        <taxon>Streptosporangiales</taxon>
        <taxon>Thermomonosporaceae</taxon>
        <taxon>Actinomadura</taxon>
    </lineage>
</organism>
<dbReference type="AlphaFoldDB" id="A0A372JCK6"/>
<accession>A0A372JCK6</accession>
<feature type="transmembrane region" description="Helical" evidence="1">
    <location>
        <begin position="36"/>
        <end position="56"/>
    </location>
</feature>
<dbReference type="OrthoDB" id="3267755at2"/>
<feature type="transmembrane region" description="Helical" evidence="1">
    <location>
        <begin position="6"/>
        <end position="29"/>
    </location>
</feature>
<evidence type="ECO:0000313" key="3">
    <source>
        <dbReference type="Proteomes" id="UP000261811"/>
    </source>
</evidence>